<organism evidence="2 3">
    <name type="scientific">Parasitella parasitica</name>
    <dbReference type="NCBI Taxonomy" id="35722"/>
    <lineage>
        <taxon>Eukaryota</taxon>
        <taxon>Fungi</taxon>
        <taxon>Fungi incertae sedis</taxon>
        <taxon>Mucoromycota</taxon>
        <taxon>Mucoromycotina</taxon>
        <taxon>Mucoromycetes</taxon>
        <taxon>Mucorales</taxon>
        <taxon>Mucorineae</taxon>
        <taxon>Mucoraceae</taxon>
        <taxon>Parasitella</taxon>
    </lineage>
</organism>
<keyword evidence="3" id="KW-1185">Reference proteome</keyword>
<evidence type="ECO:0000313" key="3">
    <source>
        <dbReference type="Proteomes" id="UP000054107"/>
    </source>
</evidence>
<dbReference type="Proteomes" id="UP000054107">
    <property type="component" value="Unassembled WGS sequence"/>
</dbReference>
<sequence>MPVIDGSSPPMTAEDLMATSALEVSPILTASIFDELYASAVDDDTSMHQPLPPPLVHQRQRRHTPLSRLNTNRSSTFELSPPSDRWTRRLSSLQQAVEDEDPVENHIGPIMPSGANSFPRSNSSHFIYGQNCLSDRAYNTSPLLSQNHDVAVNMLDFEIVLDDGGQYGSGRKGAVNILTQYCGFVESGLVTDVICSISKLVIKAPQHGFTAPYTSRFDKFTRHDYHQYMSSKLHKDGVLEDTDPVAWFSLTEDRTSVIDLDFRSAKYVLIKMLRADYESDNIDLQYIGFIGHSGPRSFGCAKLC</sequence>
<dbReference type="AlphaFoldDB" id="A0A0B7NN10"/>
<accession>A0A0B7NN10</accession>
<gene>
    <name evidence="2" type="primary">PARPA_14290.1 scaffold 49419</name>
</gene>
<dbReference type="EMBL" id="LN734170">
    <property type="protein sequence ID" value="CEP19971.1"/>
    <property type="molecule type" value="Genomic_DNA"/>
</dbReference>
<evidence type="ECO:0000256" key="1">
    <source>
        <dbReference type="SAM" id="MobiDB-lite"/>
    </source>
</evidence>
<proteinExistence type="predicted"/>
<dbReference type="OrthoDB" id="2351940at2759"/>
<reference evidence="2 3" key="1">
    <citation type="submission" date="2014-09" db="EMBL/GenBank/DDBJ databases">
        <authorList>
            <person name="Ellenberger Sabrina"/>
        </authorList>
    </citation>
    <scope>NUCLEOTIDE SEQUENCE [LARGE SCALE GENOMIC DNA]</scope>
    <source>
        <strain evidence="2 3">CBS 412.66</strain>
    </source>
</reference>
<evidence type="ECO:0000313" key="2">
    <source>
        <dbReference type="EMBL" id="CEP19971.1"/>
    </source>
</evidence>
<feature type="region of interest" description="Disordered" evidence="1">
    <location>
        <begin position="44"/>
        <end position="85"/>
    </location>
</feature>
<dbReference type="STRING" id="35722.A0A0B7NN10"/>
<feature type="compositionally biased region" description="Polar residues" evidence="1">
    <location>
        <begin position="67"/>
        <end position="78"/>
    </location>
</feature>
<name>A0A0B7NN10_9FUNG</name>
<protein>
    <submittedName>
        <fullName evidence="2">Uncharacterized protein</fullName>
    </submittedName>
</protein>